<evidence type="ECO:0000313" key="1">
    <source>
        <dbReference type="EMBL" id="KKK55462.1"/>
    </source>
</evidence>
<sequence>YPVSRYGHSNCCSCGLAIDPHYGEIARRTEKPLLLEASFLETKGLKLKYGSCWDSIAVEVYDSLPLW</sequence>
<protein>
    <submittedName>
        <fullName evidence="1">Uncharacterized protein</fullName>
    </submittedName>
</protein>
<dbReference type="EMBL" id="LAZR01065479">
    <property type="protein sequence ID" value="KKK55462.1"/>
    <property type="molecule type" value="Genomic_DNA"/>
</dbReference>
<comment type="caution">
    <text evidence="1">The sequence shown here is derived from an EMBL/GenBank/DDBJ whole genome shotgun (WGS) entry which is preliminary data.</text>
</comment>
<proteinExistence type="predicted"/>
<dbReference type="AlphaFoldDB" id="A0A0F8WF65"/>
<reference evidence="1" key="1">
    <citation type="journal article" date="2015" name="Nature">
        <title>Complex archaea that bridge the gap between prokaryotes and eukaryotes.</title>
        <authorList>
            <person name="Spang A."/>
            <person name="Saw J.H."/>
            <person name="Jorgensen S.L."/>
            <person name="Zaremba-Niedzwiedzka K."/>
            <person name="Martijn J."/>
            <person name="Lind A.E."/>
            <person name="van Eijk R."/>
            <person name="Schleper C."/>
            <person name="Guy L."/>
            <person name="Ettema T.J."/>
        </authorList>
    </citation>
    <scope>NUCLEOTIDE SEQUENCE</scope>
</reference>
<feature type="non-terminal residue" evidence="1">
    <location>
        <position position="1"/>
    </location>
</feature>
<accession>A0A0F8WF65</accession>
<organism evidence="1">
    <name type="scientific">marine sediment metagenome</name>
    <dbReference type="NCBI Taxonomy" id="412755"/>
    <lineage>
        <taxon>unclassified sequences</taxon>
        <taxon>metagenomes</taxon>
        <taxon>ecological metagenomes</taxon>
    </lineage>
</organism>
<gene>
    <name evidence="1" type="ORF">LCGC14_3074330</name>
</gene>
<name>A0A0F8WF65_9ZZZZ</name>